<evidence type="ECO:0000313" key="3">
    <source>
        <dbReference type="Proteomes" id="UP000307173"/>
    </source>
</evidence>
<name>A0A4T0X2L5_9ASCO</name>
<feature type="compositionally biased region" description="Basic and acidic residues" evidence="1">
    <location>
        <begin position="450"/>
        <end position="462"/>
    </location>
</feature>
<protein>
    <submittedName>
        <fullName evidence="2">Uncharacterized protein</fullName>
    </submittedName>
</protein>
<dbReference type="STRING" id="52247.A0A4T0X2L5"/>
<keyword evidence="3" id="KW-1185">Reference proteome</keyword>
<dbReference type="InterPro" id="IPR038279">
    <property type="entry name" value="Ndc10_dom2_sf"/>
</dbReference>
<organism evidence="2 3">
    <name type="scientific">Pichia inconspicua</name>
    <dbReference type="NCBI Taxonomy" id="52247"/>
    <lineage>
        <taxon>Eukaryota</taxon>
        <taxon>Fungi</taxon>
        <taxon>Dikarya</taxon>
        <taxon>Ascomycota</taxon>
        <taxon>Saccharomycotina</taxon>
        <taxon>Pichiomycetes</taxon>
        <taxon>Pichiales</taxon>
        <taxon>Pichiaceae</taxon>
        <taxon>Pichia</taxon>
    </lineage>
</organism>
<dbReference type="PANTHER" id="PTHR11439">
    <property type="entry name" value="GAG-POL-RELATED RETROTRANSPOSON"/>
    <property type="match status" value="1"/>
</dbReference>
<sequence>MISTKGLGIVYDSMYPYRVIAYTDADHSGDKTDFVSVRGTVLMYANGLISWKSKKGRVAQSSTEAELGGFVQTANIKQRREGRQIEYVIRQSLSTNILDSLDKRCSSSIDLNSVMMMAHIMDIVGVSLDANRNLCDTKLMDNGYQELKDEFKNLVEEVNENLRCGPHSGRKSSAKIANQLGVNPEDIRNAGGWNTEEFITVPDELVQAVFPWLEDYEFPSGNNKIKSVLNMVSKVLLQDMPYFFEIYPTHILRFHGVFKENLYLQYQKDVLLSMNNARVDIEGVTLLRRFDRNNQYVISSLVQVKRDITRFVSVLDGDTINDKMATLASSLYRTASRKMRGTLHELTEKYRTVQKALEDIRKTSKKNATRLQRLTNVFVAEAEGVGDKNVEILKETQKALNRFTTQFTSNPRKRRRVSRLRITSPTPTYDVISPSVRTSGVSSQVESEGEEHTQEEGSHTDDYQSLNAYVTQTITLYQLRESCYDDHPDNDHPDNDHPDNDHPDNDHPDDDHPDNDHPDNINYSDTRPFKFPRKLSFSLQIRFWLSGDRQTKGKGLNGLKIEMIGAL</sequence>
<gene>
    <name evidence="2" type="ORF">CANINC_002061</name>
</gene>
<evidence type="ECO:0000313" key="2">
    <source>
        <dbReference type="EMBL" id="TID29265.1"/>
    </source>
</evidence>
<evidence type="ECO:0000256" key="1">
    <source>
        <dbReference type="SAM" id="MobiDB-lite"/>
    </source>
</evidence>
<dbReference type="AlphaFoldDB" id="A0A4T0X2L5"/>
<dbReference type="OrthoDB" id="4016214at2759"/>
<proteinExistence type="predicted"/>
<accession>A0A4T0X2L5</accession>
<dbReference type="Proteomes" id="UP000307173">
    <property type="component" value="Unassembled WGS sequence"/>
</dbReference>
<comment type="caution">
    <text evidence="2">The sequence shown here is derived from an EMBL/GenBank/DDBJ whole genome shotgun (WGS) entry which is preliminary data.</text>
</comment>
<dbReference type="PANTHER" id="PTHR11439:SF483">
    <property type="entry name" value="PEPTIDE SYNTHASE GLIP-LIKE, PUTATIVE (AFU_ORTHOLOGUE AFUA_3G12920)-RELATED"/>
    <property type="match status" value="1"/>
</dbReference>
<feature type="region of interest" description="Disordered" evidence="1">
    <location>
        <begin position="409"/>
        <end position="465"/>
    </location>
</feature>
<dbReference type="Gene3D" id="1.10.443.20">
    <property type="entry name" value="Centromere DNA-binding protein complex CBF3 subunit, domain 2"/>
    <property type="match status" value="1"/>
</dbReference>
<dbReference type="GO" id="GO:0003677">
    <property type="term" value="F:DNA binding"/>
    <property type="evidence" value="ECO:0007669"/>
    <property type="project" value="InterPro"/>
</dbReference>
<feature type="compositionally biased region" description="Basic and acidic residues" evidence="1">
    <location>
        <begin position="483"/>
        <end position="519"/>
    </location>
</feature>
<dbReference type="EMBL" id="SELW01000326">
    <property type="protein sequence ID" value="TID29265.1"/>
    <property type="molecule type" value="Genomic_DNA"/>
</dbReference>
<reference evidence="2 3" key="1">
    <citation type="journal article" date="2019" name="Front. Genet.">
        <title>Whole-Genome Sequencing of the Opportunistic Yeast Pathogen Candida inconspicua Uncovers Its Hybrid Origin.</title>
        <authorList>
            <person name="Mixao V."/>
            <person name="Hansen A.P."/>
            <person name="Saus E."/>
            <person name="Boekhout T."/>
            <person name="Lass-Florl C."/>
            <person name="Gabaldon T."/>
        </authorList>
    </citation>
    <scope>NUCLEOTIDE SEQUENCE [LARGE SCALE GENOMIC DNA]</scope>
    <source>
        <strain evidence="2 3">CBS 180</strain>
    </source>
</reference>
<feature type="region of interest" description="Disordered" evidence="1">
    <location>
        <begin position="483"/>
        <end position="527"/>
    </location>
</feature>